<accession>A0A1L7R9R3</accession>
<sequence length="116" mass="12493">MTYKVRLERRLPRPVEVPCDYGRLTRMRATHVIVNASDQWSGSLLYVTVSGPGIRKDGSTAKGDAYAYVSGAGAPERNVTQGMLGDDNWQIVIETRAAVEAAMHAIVAVDAGGDES</sequence>
<dbReference type="RefSeq" id="WP_210579225.1">
    <property type="nucleotide sequence ID" value="NZ_LK995479.1"/>
</dbReference>
<evidence type="ECO:0000313" key="1">
    <source>
        <dbReference type="EMBL" id="CED90595.1"/>
    </source>
</evidence>
<name>A0A1L7R9R3_9ACTO</name>
<reference evidence="1" key="1">
    <citation type="submission" date="2014-07" db="EMBL/GenBank/DDBJ databases">
        <authorList>
            <person name="Zhang J.E."/>
            <person name="Yang H."/>
            <person name="Guo J."/>
            <person name="Deng Z."/>
            <person name="Luo H."/>
            <person name="Luo M."/>
            <person name="Zhao B."/>
        </authorList>
    </citation>
    <scope>NUCLEOTIDE SEQUENCE</scope>
    <source>
        <strain evidence="1">AM4</strain>
    </source>
</reference>
<dbReference type="AlphaFoldDB" id="A0A1L7R9R3"/>
<dbReference type="EMBL" id="LK995479">
    <property type="protein sequence ID" value="CED90595.1"/>
    <property type="molecule type" value="Genomic_DNA"/>
</dbReference>
<protein>
    <submittedName>
        <fullName evidence="1">Uncharacterized protein</fullName>
    </submittedName>
</protein>
<proteinExistence type="predicted"/>
<organism evidence="1">
    <name type="scientific">Actinomyces succiniciruminis</name>
    <dbReference type="NCBI Taxonomy" id="1522002"/>
    <lineage>
        <taxon>Bacteria</taxon>
        <taxon>Bacillati</taxon>
        <taxon>Actinomycetota</taxon>
        <taxon>Actinomycetes</taxon>
        <taxon>Actinomycetales</taxon>
        <taxon>Actinomycetaceae</taxon>
        <taxon>Actinomyces</taxon>
    </lineage>
</organism>
<gene>
    <name evidence="1" type="ORF">AAM4_0763</name>
</gene>